<dbReference type="InterPro" id="IPR013762">
    <property type="entry name" value="Integrase-like_cat_sf"/>
</dbReference>
<keyword evidence="7" id="KW-1185">Reference proteome</keyword>
<dbReference type="InterPro" id="IPR002104">
    <property type="entry name" value="Integrase_catalytic"/>
</dbReference>
<dbReference type="PANTHER" id="PTHR34605:SF3">
    <property type="entry name" value="P CELL-TYPE AGGLUTINATION PROTEIN MAP4-LIKE-RELATED"/>
    <property type="match status" value="1"/>
</dbReference>
<evidence type="ECO:0000259" key="5">
    <source>
        <dbReference type="PROSITE" id="PS51900"/>
    </source>
</evidence>
<organism evidence="6 7">
    <name type="scientific">Kitasatospora arboriphila</name>
    <dbReference type="NCBI Taxonomy" id="258052"/>
    <lineage>
        <taxon>Bacteria</taxon>
        <taxon>Bacillati</taxon>
        <taxon>Actinomycetota</taxon>
        <taxon>Actinomycetes</taxon>
        <taxon>Kitasatosporales</taxon>
        <taxon>Streptomycetaceae</taxon>
        <taxon>Kitasatospora</taxon>
    </lineage>
</organism>
<accession>A0ABN1TZL9</accession>
<evidence type="ECO:0000259" key="4">
    <source>
        <dbReference type="PROSITE" id="PS51898"/>
    </source>
</evidence>
<dbReference type="PROSITE" id="PS51898">
    <property type="entry name" value="TYR_RECOMBINASE"/>
    <property type="match status" value="1"/>
</dbReference>
<keyword evidence="1 3" id="KW-0238">DNA-binding</keyword>
<dbReference type="InterPro" id="IPR052925">
    <property type="entry name" value="Phage_Integrase-like_Recomb"/>
</dbReference>
<reference evidence="6 7" key="1">
    <citation type="journal article" date="2019" name="Int. J. Syst. Evol. Microbiol.">
        <title>The Global Catalogue of Microorganisms (GCM) 10K type strain sequencing project: providing services to taxonomists for standard genome sequencing and annotation.</title>
        <authorList>
            <consortium name="The Broad Institute Genomics Platform"/>
            <consortium name="The Broad Institute Genome Sequencing Center for Infectious Disease"/>
            <person name="Wu L."/>
            <person name="Ma J."/>
        </authorList>
    </citation>
    <scope>NUCLEOTIDE SEQUENCE [LARGE SCALE GENOMIC DNA]</scope>
    <source>
        <strain evidence="6 7">JCM 13002</strain>
    </source>
</reference>
<evidence type="ECO:0000256" key="3">
    <source>
        <dbReference type="PROSITE-ProRule" id="PRU01248"/>
    </source>
</evidence>
<comment type="caution">
    <text evidence="6">The sequence shown here is derived from an EMBL/GenBank/DDBJ whole genome shotgun (WGS) entry which is preliminary data.</text>
</comment>
<gene>
    <name evidence="6" type="ORF">GCM10009663_57350</name>
</gene>
<sequence>MIRTAADALLAAGRTGEPGAPYAASDPEPIHGDDGAVAGWTFAADLDGHTAYGWVLADGRLSPLAGPTREGAAEFARRALQPAAALPALRTPAAVEQAATVDRMLSAAAAAAVAAGIPASTRRAYDTDMRAFTSWCTAVGRTALPATPQTVTEYVTHLTTTPRPRTGRPLAPGSIERALAAIRTAHKAADLLAPETKGARKVLSGYRAHLAETKDPAAVQRQASPAVPSALRAMVAGLDRTTLQGARDAALVLLGFATAARVSELAALDLADVVTVDHGLDATVYRRKIKAFTESAVLHGSDPATCPVRAVLAYREQLHAAGRTDGPLFVRINRHGRIAAPMLRRGRPVGDPAGRLTSEAVGDVVAKLADAAGLEGQWSGHSLRRGFATAARQAGHDLVSIGRAGGWADGSRSLLRYLDQVDRVTGSPLIGIGL</sequence>
<dbReference type="EMBL" id="BAAALD010000072">
    <property type="protein sequence ID" value="GAA1108035.1"/>
    <property type="molecule type" value="Genomic_DNA"/>
</dbReference>
<dbReference type="InterPro" id="IPR011010">
    <property type="entry name" value="DNA_brk_join_enz"/>
</dbReference>
<keyword evidence="2" id="KW-0233">DNA recombination</keyword>
<evidence type="ECO:0000256" key="1">
    <source>
        <dbReference type="ARBA" id="ARBA00023125"/>
    </source>
</evidence>
<dbReference type="SUPFAM" id="SSF47823">
    <property type="entry name" value="lambda integrase-like, N-terminal domain"/>
    <property type="match status" value="1"/>
</dbReference>
<dbReference type="PANTHER" id="PTHR34605">
    <property type="entry name" value="PHAGE_INTEGRASE DOMAIN-CONTAINING PROTEIN"/>
    <property type="match status" value="1"/>
</dbReference>
<protein>
    <submittedName>
        <fullName evidence="6">Site-specific integrase</fullName>
    </submittedName>
</protein>
<evidence type="ECO:0000313" key="6">
    <source>
        <dbReference type="EMBL" id="GAA1108035.1"/>
    </source>
</evidence>
<dbReference type="CDD" id="cd00799">
    <property type="entry name" value="INT_Cre_C"/>
    <property type="match status" value="1"/>
</dbReference>
<evidence type="ECO:0000313" key="7">
    <source>
        <dbReference type="Proteomes" id="UP001499987"/>
    </source>
</evidence>
<dbReference type="SUPFAM" id="SSF56349">
    <property type="entry name" value="DNA breaking-rejoining enzymes"/>
    <property type="match status" value="1"/>
</dbReference>
<dbReference type="Gene3D" id="1.10.443.10">
    <property type="entry name" value="Intergrase catalytic core"/>
    <property type="match status" value="1"/>
</dbReference>
<dbReference type="InterPro" id="IPR010998">
    <property type="entry name" value="Integrase_recombinase_N"/>
</dbReference>
<dbReference type="Gene3D" id="1.10.150.130">
    <property type="match status" value="1"/>
</dbReference>
<evidence type="ECO:0000256" key="2">
    <source>
        <dbReference type="ARBA" id="ARBA00023172"/>
    </source>
</evidence>
<proteinExistence type="predicted"/>
<dbReference type="RefSeq" id="WP_344626598.1">
    <property type="nucleotide sequence ID" value="NZ_BAAALD010000072.1"/>
</dbReference>
<dbReference type="PROSITE" id="PS51900">
    <property type="entry name" value="CB"/>
    <property type="match status" value="1"/>
</dbReference>
<feature type="domain" description="Core-binding (CB)" evidence="5">
    <location>
        <begin position="95"/>
        <end position="190"/>
    </location>
</feature>
<dbReference type="Pfam" id="PF00589">
    <property type="entry name" value="Phage_integrase"/>
    <property type="match status" value="1"/>
</dbReference>
<name>A0ABN1TZL9_9ACTN</name>
<dbReference type="InterPro" id="IPR044068">
    <property type="entry name" value="CB"/>
</dbReference>
<feature type="domain" description="Tyr recombinase" evidence="4">
    <location>
        <begin position="221"/>
        <end position="431"/>
    </location>
</feature>
<dbReference type="Proteomes" id="UP001499987">
    <property type="component" value="Unassembled WGS sequence"/>
</dbReference>